<evidence type="ECO:0000256" key="4">
    <source>
        <dbReference type="ARBA" id="ARBA00022723"/>
    </source>
</evidence>
<dbReference type="Gene3D" id="2.102.10.10">
    <property type="entry name" value="Rieske [2Fe-2S] iron-sulphur domain"/>
    <property type="match status" value="1"/>
</dbReference>
<keyword evidence="3" id="KW-0001">2Fe-2S</keyword>
<comment type="function">
    <text evidence="1">Iron-sulfur subunit of the cytochrome bc1 complex, an essential component of the respiratory electron transport chain required for ATP synthesis. The bc1 complex catalyzes the oxidation of menaquinol and the reduction of cytochrome c in the respiratory chain. The bc1 complex operates through a Q-cycle mechanism that couples electron transfer to generation of the proton gradient that drives ATP synthesis.</text>
</comment>
<keyword evidence="4" id="KW-0479">Metal-binding</keyword>
<keyword evidence="5" id="KW-0408">Iron</keyword>
<dbReference type="GO" id="GO:0051537">
    <property type="term" value="F:2 iron, 2 sulfur cluster binding"/>
    <property type="evidence" value="ECO:0007669"/>
    <property type="project" value="UniProtKB-KW"/>
</dbReference>
<dbReference type="EMBL" id="CP071868">
    <property type="protein sequence ID" value="QTE31660.1"/>
    <property type="molecule type" value="Genomic_DNA"/>
</dbReference>
<evidence type="ECO:0000256" key="5">
    <source>
        <dbReference type="ARBA" id="ARBA00023004"/>
    </source>
</evidence>
<name>A0A8A4ZHX0_9MICO</name>
<dbReference type="GO" id="GO:0004497">
    <property type="term" value="F:monooxygenase activity"/>
    <property type="evidence" value="ECO:0007669"/>
    <property type="project" value="UniProtKB-ARBA"/>
</dbReference>
<gene>
    <name evidence="13" type="ORF">J4E96_19785</name>
</gene>
<dbReference type="AlphaFoldDB" id="A0A8A4ZHX0"/>
<accession>A0A8A4ZHX0</accession>
<keyword evidence="6" id="KW-0411">Iron-sulfur</keyword>
<feature type="domain" description="Rieske" evidence="12">
    <location>
        <begin position="67"/>
        <end position="161"/>
    </location>
</feature>
<feature type="chain" id="PRO_5035300894" description="Cytochrome bc1 complex Rieske iron-sulfur subunit" evidence="11">
    <location>
        <begin position="31"/>
        <end position="162"/>
    </location>
</feature>
<dbReference type="Pfam" id="PF00355">
    <property type="entry name" value="Rieske"/>
    <property type="match status" value="1"/>
</dbReference>
<keyword evidence="7" id="KW-1015">Disulfide bond</keyword>
<keyword evidence="11" id="KW-0732">Signal</keyword>
<dbReference type="InterPro" id="IPR017941">
    <property type="entry name" value="Rieske_2Fe-2S"/>
</dbReference>
<evidence type="ECO:0000256" key="11">
    <source>
        <dbReference type="SAM" id="SignalP"/>
    </source>
</evidence>
<dbReference type="Proteomes" id="UP000663937">
    <property type="component" value="Chromosome"/>
</dbReference>
<proteinExistence type="predicted"/>
<evidence type="ECO:0000256" key="9">
    <source>
        <dbReference type="ARBA" id="ARBA00034078"/>
    </source>
</evidence>
<dbReference type="PRINTS" id="PR00162">
    <property type="entry name" value="RIESKE"/>
</dbReference>
<evidence type="ECO:0000256" key="8">
    <source>
        <dbReference type="ARBA" id="ARBA00029586"/>
    </source>
</evidence>
<dbReference type="PROSITE" id="PS51318">
    <property type="entry name" value="TAT"/>
    <property type="match status" value="1"/>
</dbReference>
<dbReference type="GO" id="GO:0016705">
    <property type="term" value="F:oxidoreductase activity, acting on paired donors, with incorporation or reduction of molecular oxygen"/>
    <property type="evidence" value="ECO:0007669"/>
    <property type="project" value="UniProtKB-ARBA"/>
</dbReference>
<evidence type="ECO:0000256" key="6">
    <source>
        <dbReference type="ARBA" id="ARBA00023014"/>
    </source>
</evidence>
<feature type="signal peptide" evidence="11">
    <location>
        <begin position="1"/>
        <end position="30"/>
    </location>
</feature>
<evidence type="ECO:0000256" key="10">
    <source>
        <dbReference type="SAM" id="MobiDB-lite"/>
    </source>
</evidence>
<dbReference type="GO" id="GO:0046872">
    <property type="term" value="F:metal ion binding"/>
    <property type="evidence" value="ECO:0007669"/>
    <property type="project" value="UniProtKB-KW"/>
</dbReference>
<dbReference type="InterPro" id="IPR005805">
    <property type="entry name" value="Rieske_Fe-S_prot_C"/>
</dbReference>
<comment type="cofactor">
    <cofactor evidence="9">
        <name>[2Fe-2S] cluster</name>
        <dbReference type="ChEBI" id="CHEBI:190135"/>
    </cofactor>
</comment>
<feature type="region of interest" description="Disordered" evidence="10">
    <location>
        <begin position="37"/>
        <end position="62"/>
    </location>
</feature>
<dbReference type="SUPFAM" id="SSF50022">
    <property type="entry name" value="ISP domain"/>
    <property type="match status" value="1"/>
</dbReference>
<reference evidence="13" key="1">
    <citation type="submission" date="2021-03" db="EMBL/GenBank/DDBJ databases">
        <title>Pengzhenrongella sicca gen. nov., sp. nov., a new member of suborder Micrococcineae isolated from High-Arctic tundra soil.</title>
        <authorList>
            <person name="Peng F."/>
        </authorList>
    </citation>
    <scope>NUCLEOTIDE SEQUENCE</scope>
    <source>
        <strain evidence="13">LRZ-2</strain>
    </source>
</reference>
<dbReference type="InterPro" id="IPR036922">
    <property type="entry name" value="Rieske_2Fe-2S_sf"/>
</dbReference>
<dbReference type="PANTHER" id="PTHR10134">
    <property type="entry name" value="CYTOCHROME B-C1 COMPLEX SUBUNIT RIESKE, MITOCHONDRIAL"/>
    <property type="match status" value="1"/>
</dbReference>
<dbReference type="KEGG" id="psic:J4E96_19785"/>
<dbReference type="InterPro" id="IPR006311">
    <property type="entry name" value="TAT_signal"/>
</dbReference>
<keyword evidence="14" id="KW-1185">Reference proteome</keyword>
<evidence type="ECO:0000256" key="3">
    <source>
        <dbReference type="ARBA" id="ARBA00022714"/>
    </source>
</evidence>
<dbReference type="PROSITE" id="PS51296">
    <property type="entry name" value="RIESKE"/>
    <property type="match status" value="1"/>
</dbReference>
<evidence type="ECO:0000256" key="2">
    <source>
        <dbReference type="ARBA" id="ARBA00015816"/>
    </source>
</evidence>
<organism evidence="13 14">
    <name type="scientific">Pengzhenrongella sicca</name>
    <dbReference type="NCBI Taxonomy" id="2819238"/>
    <lineage>
        <taxon>Bacteria</taxon>
        <taxon>Bacillati</taxon>
        <taxon>Actinomycetota</taxon>
        <taxon>Actinomycetes</taxon>
        <taxon>Micrococcales</taxon>
        <taxon>Pengzhenrongella</taxon>
    </lineage>
</organism>
<protein>
    <recommendedName>
        <fullName evidence="2">Cytochrome bc1 complex Rieske iron-sulfur subunit</fullName>
    </recommendedName>
    <alternativeName>
        <fullName evidence="8">Cytochrome bc1 reductase complex subunit QcrA</fullName>
    </alternativeName>
</protein>
<dbReference type="CDD" id="cd03467">
    <property type="entry name" value="Rieske"/>
    <property type="match status" value="1"/>
</dbReference>
<evidence type="ECO:0000256" key="1">
    <source>
        <dbReference type="ARBA" id="ARBA00002494"/>
    </source>
</evidence>
<evidence type="ECO:0000256" key="7">
    <source>
        <dbReference type="ARBA" id="ARBA00023157"/>
    </source>
</evidence>
<evidence type="ECO:0000259" key="12">
    <source>
        <dbReference type="PROSITE" id="PS51296"/>
    </source>
</evidence>
<sequence length="162" mass="15200">MPPAPGLSRRGLLRGVGAATLGAVAVGTLAACSTDGDAGSTGTSAGSGAADPTDSGSADAGAGAATGALAKVADIPVGGAISATDSAGEPIILSQPTEGTIVGMSAICTHQGCTVLPAGEELDCPCHGSVFKAADGSTVSGPASEPLPAFAVRVENGEVLEA</sequence>
<evidence type="ECO:0000313" key="13">
    <source>
        <dbReference type="EMBL" id="QTE31660.1"/>
    </source>
</evidence>
<dbReference type="InterPro" id="IPR014349">
    <property type="entry name" value="Rieske_Fe-S_prot"/>
</dbReference>
<evidence type="ECO:0000313" key="14">
    <source>
        <dbReference type="Proteomes" id="UP000663937"/>
    </source>
</evidence>
<dbReference type="GO" id="GO:0016020">
    <property type="term" value="C:membrane"/>
    <property type="evidence" value="ECO:0007669"/>
    <property type="project" value="InterPro"/>
</dbReference>